<protein>
    <submittedName>
        <fullName evidence="7">Iron complex transport system substrate-binding protein</fullName>
    </submittedName>
</protein>
<evidence type="ECO:0000256" key="4">
    <source>
        <dbReference type="ARBA" id="ARBA00022729"/>
    </source>
</evidence>
<dbReference type="RefSeq" id="WP_106129379.1">
    <property type="nucleotide sequence ID" value="NZ_PVZG01000014.1"/>
</dbReference>
<comment type="similarity">
    <text evidence="2">Belongs to the bacterial solute-binding protein 8 family.</text>
</comment>
<dbReference type="InterPro" id="IPR002491">
    <property type="entry name" value="ABC_transptr_periplasmic_BD"/>
</dbReference>
<feature type="chain" id="PRO_5015721729" evidence="5">
    <location>
        <begin position="30"/>
        <end position="338"/>
    </location>
</feature>
<dbReference type="GO" id="GO:1901678">
    <property type="term" value="P:iron coordination entity transport"/>
    <property type="evidence" value="ECO:0007669"/>
    <property type="project" value="UniProtKB-ARBA"/>
</dbReference>
<dbReference type="PROSITE" id="PS51257">
    <property type="entry name" value="PROKAR_LIPOPROTEIN"/>
    <property type="match status" value="1"/>
</dbReference>
<comment type="subcellular location">
    <subcellularLocation>
        <location evidence="1">Cell envelope</location>
    </subcellularLocation>
</comment>
<keyword evidence="3" id="KW-0813">Transport</keyword>
<evidence type="ECO:0000259" key="6">
    <source>
        <dbReference type="PROSITE" id="PS50983"/>
    </source>
</evidence>
<dbReference type="GO" id="GO:0030288">
    <property type="term" value="C:outer membrane-bounded periplasmic space"/>
    <property type="evidence" value="ECO:0007669"/>
    <property type="project" value="TreeGrafter"/>
</dbReference>
<dbReference type="PANTHER" id="PTHR30532:SF24">
    <property type="entry name" value="FERRIC ENTEROBACTIN-BINDING PERIPLASMIC PROTEIN FEPB"/>
    <property type="match status" value="1"/>
</dbReference>
<keyword evidence="8" id="KW-1185">Reference proteome</keyword>
<keyword evidence="4 5" id="KW-0732">Signal</keyword>
<evidence type="ECO:0000256" key="5">
    <source>
        <dbReference type="SAM" id="SignalP"/>
    </source>
</evidence>
<dbReference type="Pfam" id="PF01497">
    <property type="entry name" value="Peripla_BP_2"/>
    <property type="match status" value="1"/>
</dbReference>
<evidence type="ECO:0000256" key="1">
    <source>
        <dbReference type="ARBA" id="ARBA00004196"/>
    </source>
</evidence>
<dbReference type="Proteomes" id="UP000239209">
    <property type="component" value="Unassembled WGS sequence"/>
</dbReference>
<gene>
    <name evidence="7" type="ORF">CLV70_114112</name>
</gene>
<dbReference type="InterPro" id="IPR051313">
    <property type="entry name" value="Bact_iron-sidero_bind"/>
</dbReference>
<reference evidence="7 8" key="1">
    <citation type="submission" date="2018-03" db="EMBL/GenBank/DDBJ databases">
        <title>Genomic Encyclopedia of Archaeal and Bacterial Type Strains, Phase II (KMG-II): from individual species to whole genera.</title>
        <authorList>
            <person name="Goeker M."/>
        </authorList>
    </citation>
    <scope>NUCLEOTIDE SEQUENCE [LARGE SCALE GENOMIC DNA]</scope>
    <source>
        <strain evidence="7 8">DSM 45348</strain>
    </source>
</reference>
<organism evidence="7 8">
    <name type="scientific">Pseudosporangium ferrugineum</name>
    <dbReference type="NCBI Taxonomy" id="439699"/>
    <lineage>
        <taxon>Bacteria</taxon>
        <taxon>Bacillati</taxon>
        <taxon>Actinomycetota</taxon>
        <taxon>Actinomycetes</taxon>
        <taxon>Micromonosporales</taxon>
        <taxon>Micromonosporaceae</taxon>
        <taxon>Pseudosporangium</taxon>
    </lineage>
</organism>
<evidence type="ECO:0000313" key="7">
    <source>
        <dbReference type="EMBL" id="PRY23979.1"/>
    </source>
</evidence>
<dbReference type="AlphaFoldDB" id="A0A2T0RS03"/>
<dbReference type="Gene3D" id="3.40.50.1980">
    <property type="entry name" value="Nitrogenase molybdenum iron protein domain"/>
    <property type="match status" value="2"/>
</dbReference>
<dbReference type="PANTHER" id="PTHR30532">
    <property type="entry name" value="IRON III DICITRATE-BINDING PERIPLASMIC PROTEIN"/>
    <property type="match status" value="1"/>
</dbReference>
<feature type="domain" description="Fe/B12 periplasmic-binding" evidence="6">
    <location>
        <begin position="67"/>
        <end position="323"/>
    </location>
</feature>
<dbReference type="PROSITE" id="PS50983">
    <property type="entry name" value="FE_B12_PBP"/>
    <property type="match status" value="1"/>
</dbReference>
<dbReference type="EMBL" id="PVZG01000014">
    <property type="protein sequence ID" value="PRY23979.1"/>
    <property type="molecule type" value="Genomic_DNA"/>
</dbReference>
<comment type="caution">
    <text evidence="7">The sequence shown here is derived from an EMBL/GenBank/DDBJ whole genome shotgun (WGS) entry which is preliminary data.</text>
</comment>
<feature type="signal peptide" evidence="5">
    <location>
        <begin position="1"/>
        <end position="29"/>
    </location>
</feature>
<dbReference type="OrthoDB" id="1846031at2"/>
<dbReference type="SUPFAM" id="SSF53807">
    <property type="entry name" value="Helical backbone' metal receptor"/>
    <property type="match status" value="1"/>
</dbReference>
<proteinExistence type="inferred from homology"/>
<evidence type="ECO:0000313" key="8">
    <source>
        <dbReference type="Proteomes" id="UP000239209"/>
    </source>
</evidence>
<accession>A0A2T0RS03</accession>
<sequence>MTPRTRRWRRVLTVATAGLLAATTATACAADDDEPATPAASGAAAAAFPVTIEHKFGSTTIEKQPTRVVTVGWNDQDPVLALGVVPVSTREWFTEYPAYPWVQSALGGQKISTFSAEMNFEAIIKQQPDLILGIYETITKETYEKLSQIAPTVIQSSAYADEQTPWDVQTLTTGKALGKPAEAQALVDKVNAKIAEAKQANPQFAGKTLVVDFGPEKGQHWLIPAKDPRRALFDALGFAAQTEKDEISEERLDLLDRDVLFVNGATKKDMLTSPAFSRLKVVTEDRTLYTSFSTPLGGALAYSGPNALLYALDVLVPQLKNATDGDKATAVTDLSNAA</sequence>
<evidence type="ECO:0000256" key="2">
    <source>
        <dbReference type="ARBA" id="ARBA00008814"/>
    </source>
</evidence>
<name>A0A2T0RS03_9ACTN</name>
<evidence type="ECO:0000256" key="3">
    <source>
        <dbReference type="ARBA" id="ARBA00022448"/>
    </source>
</evidence>